<proteinExistence type="predicted"/>
<dbReference type="Gene3D" id="3.30.160.20">
    <property type="match status" value="1"/>
</dbReference>
<reference evidence="1 2" key="1">
    <citation type="submission" date="2017-05" db="EMBL/GenBank/DDBJ databases">
        <authorList>
            <person name="Song R."/>
            <person name="Chenine A.L."/>
            <person name="Ruprecht R.M."/>
        </authorList>
    </citation>
    <scope>NUCLEOTIDE SEQUENCE [LARGE SCALE GENOMIC DNA]</scope>
</reference>
<gene>
    <name evidence="1" type="ORF">SKUL_63</name>
</gene>
<keyword evidence="2" id="KW-1185">Reference proteome</keyword>
<dbReference type="InterPro" id="IPR045853">
    <property type="entry name" value="Pep_chain_release_fac_I_sf"/>
</dbReference>
<evidence type="ECO:0000313" key="1">
    <source>
        <dbReference type="EMBL" id="ARV77162.1"/>
    </source>
</evidence>
<accession>A0A1Y0SUH9</accession>
<dbReference type="EMBL" id="MF042361">
    <property type="protein sequence ID" value="ARV77162.1"/>
    <property type="molecule type" value="Genomic_DNA"/>
</dbReference>
<evidence type="ECO:0000313" key="2">
    <source>
        <dbReference type="Proteomes" id="UP000221845"/>
    </source>
</evidence>
<protein>
    <submittedName>
        <fullName evidence="1">Uncharacterized protein</fullName>
    </submittedName>
</protein>
<dbReference type="Proteomes" id="UP000221845">
    <property type="component" value="Segment"/>
</dbReference>
<name>A0A1Y0SUH9_9CAUD</name>
<dbReference type="SUPFAM" id="SSF75620">
    <property type="entry name" value="Release factor"/>
    <property type="match status" value="1"/>
</dbReference>
<organism evidence="1 2">
    <name type="scientific">Pseudomonas phage Skulduggery</name>
    <dbReference type="NCBI Taxonomy" id="2006671"/>
    <lineage>
        <taxon>Viruses</taxon>
        <taxon>Duplodnaviria</taxon>
        <taxon>Heunggongvirae</taxon>
        <taxon>Uroviricota</taxon>
        <taxon>Caudoviricetes</taxon>
        <taxon>Skulduggeryvirus</taxon>
        <taxon>Skulduggeryvirus skulduggery</taxon>
    </lineage>
</organism>
<sequence length="223" mass="24219">MSSVKPIYAISAETLAQLSIYVEQLGAVARAAHYALEDGYELRSGRNVIEAKQAAELSNALDVLDLNPELDDNYVRDGWLRTLEQLRQIIVGVGSKPKGLEPTADQIRMALESMQLGAFPPGELNIYAYHSKERGGFDTSPPDGIAVKHGPTGIEGRSHLHRTQHANRQEAFTQLRLKLAEAAGAKLAILSVFEQPTVMTRVDFCPAIPPGPGKYDGSDNGVD</sequence>